<gene>
    <name evidence="2" type="ORF">JTE90_029644</name>
</gene>
<organism evidence="2 3">
    <name type="scientific">Oedothorax gibbosus</name>
    <dbReference type="NCBI Taxonomy" id="931172"/>
    <lineage>
        <taxon>Eukaryota</taxon>
        <taxon>Metazoa</taxon>
        <taxon>Ecdysozoa</taxon>
        <taxon>Arthropoda</taxon>
        <taxon>Chelicerata</taxon>
        <taxon>Arachnida</taxon>
        <taxon>Araneae</taxon>
        <taxon>Araneomorphae</taxon>
        <taxon>Entelegynae</taxon>
        <taxon>Araneoidea</taxon>
        <taxon>Linyphiidae</taxon>
        <taxon>Erigoninae</taxon>
        <taxon>Oedothorax</taxon>
    </lineage>
</organism>
<keyword evidence="3" id="KW-1185">Reference proteome</keyword>
<name>A0AAV6VGL0_9ARAC</name>
<comment type="caution">
    <text evidence="2">The sequence shown here is derived from an EMBL/GenBank/DDBJ whole genome shotgun (WGS) entry which is preliminary data.</text>
</comment>
<proteinExistence type="predicted"/>
<evidence type="ECO:0000256" key="1">
    <source>
        <dbReference type="SAM" id="MobiDB-lite"/>
    </source>
</evidence>
<feature type="compositionally biased region" description="Polar residues" evidence="1">
    <location>
        <begin position="99"/>
        <end position="115"/>
    </location>
</feature>
<dbReference type="Proteomes" id="UP000827092">
    <property type="component" value="Unassembled WGS sequence"/>
</dbReference>
<evidence type="ECO:0000313" key="3">
    <source>
        <dbReference type="Proteomes" id="UP000827092"/>
    </source>
</evidence>
<feature type="region of interest" description="Disordered" evidence="1">
    <location>
        <begin position="92"/>
        <end position="115"/>
    </location>
</feature>
<reference evidence="2 3" key="1">
    <citation type="journal article" date="2022" name="Nat. Ecol. Evol.">
        <title>A masculinizing supergene underlies an exaggerated male reproductive morph in a spider.</title>
        <authorList>
            <person name="Hendrickx F."/>
            <person name="De Corte Z."/>
            <person name="Sonet G."/>
            <person name="Van Belleghem S.M."/>
            <person name="Kostlbacher S."/>
            <person name="Vangestel C."/>
        </authorList>
    </citation>
    <scope>NUCLEOTIDE SEQUENCE [LARGE SCALE GENOMIC DNA]</scope>
    <source>
        <strain evidence="2">W744_W776</strain>
    </source>
</reference>
<sequence length="150" mass="16630">MNYGSPTPTGNFITLQLPRTNSNPDNNVALARVQLLSAFKQASKANRGNGHVSKWNEIGLTVKVNPNPHYPNPALTPDILCEINLQLVSTPPMGKQEAQDQYTHPSFQQHSSPTPSNYRLVRKYLATLAGAHTTLLFPYKTSHGAWLRIQ</sequence>
<dbReference type="AlphaFoldDB" id="A0AAV6VGL0"/>
<accession>A0AAV6VGL0</accession>
<protein>
    <submittedName>
        <fullName evidence="2">Uncharacterized protein</fullName>
    </submittedName>
</protein>
<evidence type="ECO:0000313" key="2">
    <source>
        <dbReference type="EMBL" id="KAG8195065.1"/>
    </source>
</evidence>
<dbReference type="EMBL" id="JAFNEN010000094">
    <property type="protein sequence ID" value="KAG8195065.1"/>
    <property type="molecule type" value="Genomic_DNA"/>
</dbReference>